<dbReference type="InterPro" id="IPR009420">
    <property type="entry name" value="FlhE"/>
</dbReference>
<feature type="signal peptide" evidence="1">
    <location>
        <begin position="1"/>
        <end position="22"/>
    </location>
</feature>
<evidence type="ECO:0000313" key="3">
    <source>
        <dbReference type="Proteomes" id="UP000215335"/>
    </source>
</evidence>
<evidence type="ECO:0000256" key="1">
    <source>
        <dbReference type="SAM" id="SignalP"/>
    </source>
</evidence>
<protein>
    <submittedName>
        <fullName evidence="2">Uncharacterized protein</fullName>
    </submittedName>
</protein>
<proteinExistence type="predicted"/>
<organism evidence="2 3">
    <name type="scientific">Trichomalopsis sarcophagae</name>
    <dbReference type="NCBI Taxonomy" id="543379"/>
    <lineage>
        <taxon>Eukaryota</taxon>
        <taxon>Metazoa</taxon>
        <taxon>Ecdysozoa</taxon>
        <taxon>Arthropoda</taxon>
        <taxon>Hexapoda</taxon>
        <taxon>Insecta</taxon>
        <taxon>Pterygota</taxon>
        <taxon>Neoptera</taxon>
        <taxon>Endopterygota</taxon>
        <taxon>Hymenoptera</taxon>
        <taxon>Apocrita</taxon>
        <taxon>Proctotrupomorpha</taxon>
        <taxon>Chalcidoidea</taxon>
        <taxon>Pteromalidae</taxon>
        <taxon>Pteromalinae</taxon>
        <taxon>Trichomalopsis</taxon>
    </lineage>
</organism>
<sequence length="134" mass="15211">MRCITLWILCVLAAIQYNAVAAHPGSYALDVPYVRGSSGDFFVQANFPKPTIIGGPATINSVRWRYDYRDNWVGLQAYICWRNDNNCLDISNQASGFSEAFRGRDASEPFKMLFRHRSGRTGDIYSCQIIVNYQ</sequence>
<comment type="caution">
    <text evidence="2">The sequence shown here is derived from an EMBL/GenBank/DDBJ whole genome shotgun (WGS) entry which is preliminary data.</text>
</comment>
<evidence type="ECO:0000313" key="2">
    <source>
        <dbReference type="EMBL" id="OXU24515.1"/>
    </source>
</evidence>
<dbReference type="EMBL" id="NNAY01001278">
    <property type="protein sequence ID" value="OXU24515.1"/>
    <property type="molecule type" value="Genomic_DNA"/>
</dbReference>
<dbReference type="Pfam" id="PF06366">
    <property type="entry name" value="FlhE"/>
    <property type="match status" value="1"/>
</dbReference>
<name>A0A232F1D1_9HYME</name>
<dbReference type="Proteomes" id="UP000215335">
    <property type="component" value="Unassembled WGS sequence"/>
</dbReference>
<feature type="chain" id="PRO_5013099251" evidence="1">
    <location>
        <begin position="23"/>
        <end position="134"/>
    </location>
</feature>
<keyword evidence="1" id="KW-0732">Signal</keyword>
<dbReference type="AlphaFoldDB" id="A0A232F1D1"/>
<reference evidence="2 3" key="1">
    <citation type="journal article" date="2017" name="Curr. Biol.">
        <title>The Evolution of Venom by Co-option of Single-Copy Genes.</title>
        <authorList>
            <person name="Martinson E.O."/>
            <person name="Mrinalini"/>
            <person name="Kelkar Y.D."/>
            <person name="Chang C.H."/>
            <person name="Werren J.H."/>
        </authorList>
    </citation>
    <scope>NUCLEOTIDE SEQUENCE [LARGE SCALE GENOMIC DNA]</scope>
    <source>
        <strain evidence="2 3">Alberta</strain>
        <tissue evidence="2">Whole body</tissue>
    </source>
</reference>
<gene>
    <name evidence="2" type="ORF">TSAR_015867</name>
</gene>
<accession>A0A232F1D1</accession>
<keyword evidence="3" id="KW-1185">Reference proteome</keyword>